<dbReference type="OrthoDB" id="9795626at2"/>
<dbReference type="Gene3D" id="3.40.50.300">
    <property type="entry name" value="P-loop containing nucleotide triphosphate hydrolases"/>
    <property type="match status" value="2"/>
</dbReference>
<dbReference type="GO" id="GO:0005524">
    <property type="term" value="F:ATP binding"/>
    <property type="evidence" value="ECO:0007669"/>
    <property type="project" value="UniProtKB-KW"/>
</dbReference>
<keyword evidence="10 13" id="KW-0175">Coiled coil</keyword>
<dbReference type="PANTHER" id="PTHR32114">
    <property type="entry name" value="ABC TRANSPORTER ABCH.3"/>
    <property type="match status" value="1"/>
</dbReference>
<dbReference type="GO" id="GO:0046872">
    <property type="term" value="F:metal ion binding"/>
    <property type="evidence" value="ECO:0007669"/>
    <property type="project" value="UniProtKB-UniRule"/>
</dbReference>
<evidence type="ECO:0000313" key="17">
    <source>
        <dbReference type="Proteomes" id="UP000318453"/>
    </source>
</evidence>
<dbReference type="InterPro" id="IPR004592">
    <property type="entry name" value="SbcC_gammaproteobac_type"/>
</dbReference>
<evidence type="ECO:0000256" key="8">
    <source>
        <dbReference type="ARBA" id="ARBA00022833"/>
    </source>
</evidence>
<accession>A0A5B8NM27</accession>
<evidence type="ECO:0000256" key="1">
    <source>
        <dbReference type="ARBA" id="ARBA00006930"/>
    </source>
</evidence>
<dbReference type="SUPFAM" id="SSF75712">
    <property type="entry name" value="Rad50 coiled-coil Zn hook"/>
    <property type="match status" value="1"/>
</dbReference>
<dbReference type="InterPro" id="IPR027417">
    <property type="entry name" value="P-loop_NTPase"/>
</dbReference>
<feature type="compositionally biased region" description="Basic and acidic residues" evidence="14">
    <location>
        <begin position="457"/>
        <end position="474"/>
    </location>
</feature>
<feature type="coiled-coil region" evidence="13">
    <location>
        <begin position="536"/>
        <end position="696"/>
    </location>
</feature>
<evidence type="ECO:0000259" key="15">
    <source>
        <dbReference type="PROSITE" id="PS51131"/>
    </source>
</evidence>
<evidence type="ECO:0000256" key="13">
    <source>
        <dbReference type="SAM" id="Coils"/>
    </source>
</evidence>
<dbReference type="Pfam" id="PF13558">
    <property type="entry name" value="SbcC_Walker_B"/>
    <property type="match status" value="1"/>
</dbReference>
<keyword evidence="16" id="KW-0269">Exonuclease</keyword>
<dbReference type="EMBL" id="CP042326">
    <property type="protein sequence ID" value="QDZ40058.1"/>
    <property type="molecule type" value="Genomic_DNA"/>
</dbReference>
<evidence type="ECO:0000256" key="3">
    <source>
        <dbReference type="ARBA" id="ARBA00013368"/>
    </source>
</evidence>
<dbReference type="Pfam" id="PF13476">
    <property type="entry name" value="AAA_23"/>
    <property type="match status" value="1"/>
</dbReference>
<feature type="binding site" evidence="12">
    <location>
        <position position="502"/>
    </location>
    <ligand>
        <name>Zn(2+)</name>
        <dbReference type="ChEBI" id="CHEBI:29105"/>
    </ligand>
</feature>
<dbReference type="PROSITE" id="PS51131">
    <property type="entry name" value="ZN_HOOK"/>
    <property type="match status" value="1"/>
</dbReference>
<keyword evidence="16" id="KW-0540">Nuclease</keyword>
<evidence type="ECO:0000256" key="7">
    <source>
        <dbReference type="ARBA" id="ARBA00022801"/>
    </source>
</evidence>
<keyword evidence="7" id="KW-0378">Hydrolase</keyword>
<sequence length="1005" mass="117283">MIPKQLTLSNFLSYQQATLDFTGLHTACICGANGAGKSSLLEAITWTLWGKTRTASDEDVINTNGQEVQVDFRFQCNGETYRVIRKRRRGQSAGLELQVQQENGQFYSLTAKGVKATQQKINDLLKLDYDTFINSAYLRQGRADEFMMRSPSERKKVLAELLKLDQYQTLSEQARDTAKTFKGKVEQLEQNLTLTEEKIAEEKTTQTELDKINQDYQALQETQASDQSQLQHLKTLDSQRQSKQEQLDWYQQQEEIITKDCRDLQEKQTQLQQTLSQLSELLNQEETINKAYQTYLQLQEEEASLSKKFQTYQDLQQQRQQVKEDQQAVTNQLKLDVQRLETELENLASQEQSYQKTLQKEEEIKEALSQLQAARKRLQELDKLQEEVSPLMQRRQTLQLEIERESSRKQARLEQLEANREELREKLAQVPAMKQEYQEIEERLAELNKKQNYSQRIQEKKQEKQATKERLQESEKTYQKQLDELLKKLELLKNEEAVCPLCETPLDDDHKKRVTDKINHEHQSIAREKETIWEDLAKSQRELEKYHQEYEEITQELAVHDQLVARQAQVESQLDSTCDIHEEISNLNQEIKAIQESLEQQNYAQQWQAELQTIEQRLNEINYDEKSHAVARGEVERLRYAERKGEQLEEAKKELAKIGKRKPELESNLEAKKQEIAKKESELSENLNQIDAEIEELGYARSRHNEILNSLRESQNSQIQYQELQRAKADYPQREQELNETQKRLEKRQKEKQDYQQQKETLRQEMANIQDVRDQIKQLETKTQQQRQKLDSYLSKKGKLEEKLSYLQDLKSKYEASKEQLQTLKRKHTIYNELSQAFGKNGIQALMIENILPQLEAQTNYILSRLTGNQLHVQFLTQKASKGRSKKQTKLIDTLDIIIADTQGTRAYETYSGGEGFRINFAIRLALAKLLAQRAGTALQLLIIDEGFGTQDSEGCERLIAAINAIAPDFCCILAVTHMPQFKEAFQHRIEVTKTMEGSQLTLTS</sequence>
<keyword evidence="8 12" id="KW-0862">Zinc</keyword>
<feature type="binding site" evidence="12">
    <location>
        <position position="499"/>
    </location>
    <ligand>
        <name>Zn(2+)</name>
        <dbReference type="ChEBI" id="CHEBI:29105"/>
    </ligand>
</feature>
<protein>
    <recommendedName>
        <fullName evidence="3">Nuclease SbcCD subunit C</fullName>
    </recommendedName>
</protein>
<feature type="region of interest" description="Disordered" evidence="14">
    <location>
        <begin position="725"/>
        <end position="757"/>
    </location>
</feature>
<dbReference type="PANTHER" id="PTHR32114:SF2">
    <property type="entry name" value="ABC TRANSPORTER ABCH.3"/>
    <property type="match status" value="1"/>
</dbReference>
<evidence type="ECO:0000256" key="11">
    <source>
        <dbReference type="ARBA" id="ARBA00023204"/>
    </source>
</evidence>
<dbReference type="Pfam" id="PF04423">
    <property type="entry name" value="Rad50_zn_hook"/>
    <property type="match status" value="1"/>
</dbReference>
<gene>
    <name evidence="16" type="primary">sbcC</name>
    <name evidence="16" type="ORF">FRE64_08965</name>
</gene>
<evidence type="ECO:0000256" key="9">
    <source>
        <dbReference type="ARBA" id="ARBA00022840"/>
    </source>
</evidence>
<dbReference type="GO" id="GO:0016887">
    <property type="term" value="F:ATP hydrolysis activity"/>
    <property type="evidence" value="ECO:0007669"/>
    <property type="project" value="InterPro"/>
</dbReference>
<keyword evidence="9" id="KW-0067">ATP-binding</keyword>
<keyword evidence="11" id="KW-0234">DNA repair</keyword>
<feature type="compositionally biased region" description="Basic and acidic residues" evidence="14">
    <location>
        <begin position="725"/>
        <end position="754"/>
    </location>
</feature>
<evidence type="ECO:0000256" key="10">
    <source>
        <dbReference type="ARBA" id="ARBA00023054"/>
    </source>
</evidence>
<dbReference type="Gene3D" id="1.10.287.510">
    <property type="entry name" value="Helix hairpin bin"/>
    <property type="match status" value="1"/>
</dbReference>
<evidence type="ECO:0000256" key="5">
    <source>
        <dbReference type="ARBA" id="ARBA00022741"/>
    </source>
</evidence>
<keyword evidence="4 12" id="KW-0479">Metal-binding</keyword>
<dbReference type="RefSeq" id="WP_146295703.1">
    <property type="nucleotide sequence ID" value="NZ_CP042326.1"/>
</dbReference>
<comment type="similarity">
    <text evidence="1">Belongs to the SMC family. SbcC subfamily.</text>
</comment>
<evidence type="ECO:0000256" key="4">
    <source>
        <dbReference type="ARBA" id="ARBA00022723"/>
    </source>
</evidence>
<comment type="subunit">
    <text evidence="2">Heterodimer of SbcC and SbcD.</text>
</comment>
<keyword evidence="17" id="KW-1185">Reference proteome</keyword>
<evidence type="ECO:0000256" key="6">
    <source>
        <dbReference type="ARBA" id="ARBA00022763"/>
    </source>
</evidence>
<dbReference type="InterPro" id="IPR013134">
    <property type="entry name" value="Zn_hook_RAD50"/>
</dbReference>
<evidence type="ECO:0000256" key="2">
    <source>
        <dbReference type="ARBA" id="ARBA00011322"/>
    </source>
</evidence>
<keyword evidence="5" id="KW-0547">Nucleotide-binding</keyword>
<evidence type="ECO:0000256" key="12">
    <source>
        <dbReference type="PROSITE-ProRule" id="PRU00471"/>
    </source>
</evidence>
<feature type="region of interest" description="Disordered" evidence="14">
    <location>
        <begin position="453"/>
        <end position="474"/>
    </location>
</feature>
<reference evidence="16 17" key="1">
    <citation type="submission" date="2019-08" db="EMBL/GenBank/DDBJ databases">
        <title>Carotenoids and Carotenoid Binding Proteins in the Halophilic Cyanobacterium Euhalothece sp. ZM00.</title>
        <authorList>
            <person name="Cho S.M."/>
            <person name="Song J.Y."/>
            <person name="Park Y.-I."/>
        </authorList>
    </citation>
    <scope>NUCLEOTIDE SEQUENCE [LARGE SCALE GENOMIC DNA]</scope>
    <source>
        <strain evidence="16 17">Z-M001</strain>
    </source>
</reference>
<evidence type="ECO:0000256" key="14">
    <source>
        <dbReference type="SAM" id="MobiDB-lite"/>
    </source>
</evidence>
<dbReference type="Proteomes" id="UP000318453">
    <property type="component" value="Chromosome"/>
</dbReference>
<name>A0A5B8NM27_9CHRO</name>
<dbReference type="SUPFAM" id="SSF52540">
    <property type="entry name" value="P-loop containing nucleoside triphosphate hydrolases"/>
    <property type="match status" value="2"/>
</dbReference>
<keyword evidence="6" id="KW-0227">DNA damage</keyword>
<evidence type="ECO:0000313" key="16">
    <source>
        <dbReference type="EMBL" id="QDZ40058.1"/>
    </source>
</evidence>
<dbReference type="KEGG" id="enn:FRE64_08965"/>
<dbReference type="NCBIfam" id="TIGR00618">
    <property type="entry name" value="sbcc"/>
    <property type="match status" value="1"/>
</dbReference>
<dbReference type="GO" id="GO:0004527">
    <property type="term" value="F:exonuclease activity"/>
    <property type="evidence" value="ECO:0007669"/>
    <property type="project" value="UniProtKB-KW"/>
</dbReference>
<organism evidence="16 17">
    <name type="scientific">Euhalothece natronophila Z-M001</name>
    <dbReference type="NCBI Taxonomy" id="522448"/>
    <lineage>
        <taxon>Bacteria</taxon>
        <taxon>Bacillati</taxon>
        <taxon>Cyanobacteriota</taxon>
        <taxon>Cyanophyceae</taxon>
        <taxon>Oscillatoriophycideae</taxon>
        <taxon>Chroococcales</taxon>
        <taxon>Halothecacae</taxon>
        <taxon>Halothece cluster</taxon>
        <taxon>Euhalothece</taxon>
    </lineage>
</organism>
<dbReference type="InterPro" id="IPR038729">
    <property type="entry name" value="Rad50/SbcC_AAA"/>
</dbReference>
<proteinExistence type="inferred from homology"/>
<feature type="domain" description="Zinc-hook" evidence="15">
    <location>
        <begin position="454"/>
        <end position="551"/>
    </location>
</feature>
<dbReference type="GO" id="GO:0006302">
    <property type="term" value="P:double-strand break repair"/>
    <property type="evidence" value="ECO:0007669"/>
    <property type="project" value="InterPro"/>
</dbReference>
<dbReference type="AlphaFoldDB" id="A0A5B8NM27"/>